<sequence length="478" mass="53827">MDVDSELDEDKKLQQEVATEPHISDNNETGFPSPSGDNTARTPGLSPPPMSEDTKHDVPPLDPVLPQEGSQSDAGPTPPSGEEQIPDGHEIATCAPGLSPPPLGNTKPDVPPLNPVLPREESKPDTEPTPRPARKDKMPDGHKIAGRSDMIKMDVGSDGEEETDSNEEEETEATGSSKLPKKKQKHLSSNWKNLKRKKRIELTRKGSEAMDLFTKFNRPLSDQVRCWVRRYSGYLPIAGTHSQRLAASCFILNNSRTVCHYHTVYEHGLKNLNDSSKKQKNENKVTGVPFAPEPFEVDEEGNAKKPKKDQDLEILMPKHGLAEGQWNPHFTLQNVLSFFLVKEGRHILHCGCILEDALMDLFMWKTVKLHSISLGIEETFGKPVKPRERAYMVESMDYLCCFLEDIYGYKDNGTKRSMVEIRECQIRKLLAEIRRLRQEEAEVEKTKKDAYLQKAVYVELENLTGINVSDAEFFGDDK</sequence>
<evidence type="ECO:0000313" key="3">
    <source>
        <dbReference type="EMBL" id="RXW14432.1"/>
    </source>
</evidence>
<reference evidence="3 4" key="1">
    <citation type="submission" date="2019-01" db="EMBL/GenBank/DDBJ databases">
        <title>Draft genome sequence of Psathyrella aberdarensis IHI B618.</title>
        <authorList>
            <person name="Buettner E."/>
            <person name="Kellner H."/>
        </authorList>
    </citation>
    <scope>NUCLEOTIDE SEQUENCE [LARGE SCALE GENOMIC DNA]</scope>
    <source>
        <strain evidence="3 4">IHI B618</strain>
    </source>
</reference>
<name>A0A4Q2D6E3_9AGAR</name>
<evidence type="ECO:0000313" key="4">
    <source>
        <dbReference type="Proteomes" id="UP000290288"/>
    </source>
</evidence>
<organism evidence="3 4">
    <name type="scientific">Candolleomyces aberdarensis</name>
    <dbReference type="NCBI Taxonomy" id="2316362"/>
    <lineage>
        <taxon>Eukaryota</taxon>
        <taxon>Fungi</taxon>
        <taxon>Dikarya</taxon>
        <taxon>Basidiomycota</taxon>
        <taxon>Agaricomycotina</taxon>
        <taxon>Agaricomycetes</taxon>
        <taxon>Agaricomycetidae</taxon>
        <taxon>Agaricales</taxon>
        <taxon>Agaricineae</taxon>
        <taxon>Psathyrellaceae</taxon>
        <taxon>Candolleomyces</taxon>
    </lineage>
</organism>
<gene>
    <name evidence="3" type="ORF">EST38_g11422</name>
</gene>
<evidence type="ECO:0000256" key="2">
    <source>
        <dbReference type="SAM" id="MobiDB-lite"/>
    </source>
</evidence>
<evidence type="ECO:0000256" key="1">
    <source>
        <dbReference type="SAM" id="Coils"/>
    </source>
</evidence>
<keyword evidence="1" id="KW-0175">Coiled coil</keyword>
<dbReference type="STRING" id="2316362.A0A4Q2D6E3"/>
<dbReference type="Proteomes" id="UP000290288">
    <property type="component" value="Unassembled WGS sequence"/>
</dbReference>
<feature type="compositionally biased region" description="Basic and acidic residues" evidence="2">
    <location>
        <begin position="118"/>
        <end position="143"/>
    </location>
</feature>
<protein>
    <submittedName>
        <fullName evidence="3">Uncharacterized protein</fullName>
    </submittedName>
</protein>
<proteinExistence type="predicted"/>
<keyword evidence="4" id="KW-1185">Reference proteome</keyword>
<feature type="compositionally biased region" description="Pro residues" evidence="2">
    <location>
        <begin position="98"/>
        <end position="115"/>
    </location>
</feature>
<dbReference type="OrthoDB" id="3065406at2759"/>
<feature type="compositionally biased region" description="Acidic residues" evidence="2">
    <location>
        <begin position="157"/>
        <end position="172"/>
    </location>
</feature>
<dbReference type="EMBL" id="SDEE01000703">
    <property type="protein sequence ID" value="RXW14432.1"/>
    <property type="molecule type" value="Genomic_DNA"/>
</dbReference>
<feature type="coiled-coil region" evidence="1">
    <location>
        <begin position="419"/>
        <end position="453"/>
    </location>
</feature>
<comment type="caution">
    <text evidence="3">The sequence shown here is derived from an EMBL/GenBank/DDBJ whole genome shotgun (WGS) entry which is preliminary data.</text>
</comment>
<feature type="compositionally biased region" description="Polar residues" evidence="2">
    <location>
        <begin position="24"/>
        <end position="41"/>
    </location>
</feature>
<dbReference type="AlphaFoldDB" id="A0A4Q2D6E3"/>
<accession>A0A4Q2D6E3</accession>
<feature type="region of interest" description="Disordered" evidence="2">
    <location>
        <begin position="1"/>
        <end position="189"/>
    </location>
</feature>